<keyword evidence="7 9" id="KW-0560">Oxidoreductase</keyword>
<dbReference type="GO" id="GO:0055129">
    <property type="term" value="P:L-proline biosynthetic process"/>
    <property type="evidence" value="ECO:0007669"/>
    <property type="project" value="UniProtKB-UniRule"/>
</dbReference>
<dbReference type="SUPFAM" id="SSF48179">
    <property type="entry name" value="6-phosphogluconate dehydrogenase C-terminal domain-like"/>
    <property type="match status" value="1"/>
</dbReference>
<dbReference type="InterPro" id="IPR029036">
    <property type="entry name" value="P5CR_dimer"/>
</dbReference>
<evidence type="ECO:0000256" key="12">
    <source>
        <dbReference type="RuleBase" id="RU003903"/>
    </source>
</evidence>
<keyword evidence="6 9" id="KW-0521">NADP</keyword>
<comment type="catalytic activity">
    <reaction evidence="9">
        <text>L-proline + NAD(+) = (S)-1-pyrroline-5-carboxylate + NADH + 2 H(+)</text>
        <dbReference type="Rhea" id="RHEA:14105"/>
        <dbReference type="ChEBI" id="CHEBI:15378"/>
        <dbReference type="ChEBI" id="CHEBI:17388"/>
        <dbReference type="ChEBI" id="CHEBI:57540"/>
        <dbReference type="ChEBI" id="CHEBI:57945"/>
        <dbReference type="ChEBI" id="CHEBI:60039"/>
        <dbReference type="EC" id="1.5.1.2"/>
    </reaction>
</comment>
<evidence type="ECO:0000256" key="7">
    <source>
        <dbReference type="ARBA" id="ARBA00023002"/>
    </source>
</evidence>
<comment type="caution">
    <text evidence="15">The sequence shown here is derived from an EMBL/GenBank/DDBJ whole genome shotgun (WGS) entry which is preliminary data.</text>
</comment>
<comment type="pathway">
    <text evidence="9 12">Amino-acid biosynthesis; L-proline biosynthesis; L-proline from L-glutamate 5-semialdehyde: step 1/1.</text>
</comment>
<evidence type="ECO:0000256" key="3">
    <source>
        <dbReference type="ARBA" id="ARBA00022490"/>
    </source>
</evidence>
<dbReference type="AlphaFoldDB" id="A0A9D1JCF7"/>
<dbReference type="PIRSF" id="PIRSF000193">
    <property type="entry name" value="Pyrrol-5-carb_rd"/>
    <property type="match status" value="1"/>
</dbReference>
<dbReference type="PANTHER" id="PTHR11645">
    <property type="entry name" value="PYRROLINE-5-CARBOXYLATE REDUCTASE"/>
    <property type="match status" value="1"/>
</dbReference>
<dbReference type="PROSITE" id="PS00521">
    <property type="entry name" value="P5CR"/>
    <property type="match status" value="1"/>
</dbReference>
<evidence type="ECO:0000259" key="14">
    <source>
        <dbReference type="Pfam" id="PF14748"/>
    </source>
</evidence>
<protein>
    <recommendedName>
        <fullName evidence="9 10">Pyrroline-5-carboxylate reductase</fullName>
        <shortName evidence="9">P5C reductase</shortName>
        <shortName evidence="9">P5CR</shortName>
        <ecNumber evidence="9 10">1.5.1.2</ecNumber>
    </recommendedName>
    <alternativeName>
        <fullName evidence="9">PCA reductase</fullName>
    </alternativeName>
</protein>
<proteinExistence type="inferred from homology"/>
<comment type="catalytic activity">
    <reaction evidence="9 12">
        <text>L-proline + NADP(+) = (S)-1-pyrroline-5-carboxylate + NADPH + 2 H(+)</text>
        <dbReference type="Rhea" id="RHEA:14109"/>
        <dbReference type="ChEBI" id="CHEBI:15378"/>
        <dbReference type="ChEBI" id="CHEBI:17388"/>
        <dbReference type="ChEBI" id="CHEBI:57783"/>
        <dbReference type="ChEBI" id="CHEBI:58349"/>
        <dbReference type="ChEBI" id="CHEBI:60039"/>
        <dbReference type="EC" id="1.5.1.2"/>
    </reaction>
</comment>
<feature type="domain" description="Pyrroline-5-carboxylate reductase catalytic N-terminal" evidence="13">
    <location>
        <begin position="4"/>
        <end position="95"/>
    </location>
</feature>
<evidence type="ECO:0000256" key="5">
    <source>
        <dbReference type="ARBA" id="ARBA00022650"/>
    </source>
</evidence>
<sequence length="271" mass="29619">MALIGFIGMGNMGYAMLRGSLKNFDKSEIIFADVNEERVKKVYNETGIRFVESNAECANGCKYLVLAVKPQYYPEVLKNIENIITREHVIISIAPGITIEDLKGHLGFDKKIVRAMPNTPALVGEGMSGICFDQKAFTMEELSVIEKIFSGFGKVHAVEEKLMDAVVCASGSSPAYVYMFIEALADSVVKYGMPRNMAYQFVAQTVIGSAKMVLKSGKHPGELKDMVCSPAGTTIAGVAALEEYGFRNAVIKATDACYEKCESMKKKSEAK</sequence>
<dbReference type="GO" id="GO:0005737">
    <property type="term" value="C:cytoplasm"/>
    <property type="evidence" value="ECO:0007669"/>
    <property type="project" value="UniProtKB-SubCell"/>
</dbReference>
<keyword evidence="4 9" id="KW-0028">Amino-acid biosynthesis</keyword>
<feature type="binding site" evidence="11">
    <location>
        <begin position="67"/>
        <end position="70"/>
    </location>
    <ligand>
        <name>NADP(+)</name>
        <dbReference type="ChEBI" id="CHEBI:58349"/>
    </ligand>
</feature>
<name>A0A9D1JCF7_9FIRM</name>
<evidence type="ECO:0000256" key="1">
    <source>
        <dbReference type="ARBA" id="ARBA00004496"/>
    </source>
</evidence>
<comment type="function">
    <text evidence="8 9">Catalyzes the reduction of 1-pyrroline-5-carboxylate (PCA) to L-proline.</text>
</comment>
<dbReference type="Gene3D" id="1.10.3730.10">
    <property type="entry name" value="ProC C-terminal domain-like"/>
    <property type="match status" value="1"/>
</dbReference>
<feature type="binding site" evidence="11">
    <location>
        <begin position="7"/>
        <end position="12"/>
    </location>
    <ligand>
        <name>NADP(+)</name>
        <dbReference type="ChEBI" id="CHEBI:58349"/>
    </ligand>
</feature>
<dbReference type="InterPro" id="IPR000304">
    <property type="entry name" value="Pyrroline-COOH_reductase"/>
</dbReference>
<dbReference type="Proteomes" id="UP000824201">
    <property type="component" value="Unassembled WGS sequence"/>
</dbReference>
<dbReference type="EC" id="1.5.1.2" evidence="9 10"/>
<evidence type="ECO:0000256" key="2">
    <source>
        <dbReference type="ARBA" id="ARBA00005525"/>
    </source>
</evidence>
<dbReference type="Pfam" id="PF14748">
    <property type="entry name" value="P5CR_dimer"/>
    <property type="match status" value="1"/>
</dbReference>
<dbReference type="InterPro" id="IPR036291">
    <property type="entry name" value="NAD(P)-bd_dom_sf"/>
</dbReference>
<keyword evidence="3 9" id="KW-0963">Cytoplasm</keyword>
<comment type="similarity">
    <text evidence="2 9 12">Belongs to the pyrroline-5-carboxylate reductase family.</text>
</comment>
<dbReference type="FunFam" id="3.40.50.720:FF:000190">
    <property type="entry name" value="Pyrroline-5-carboxylate reductase"/>
    <property type="match status" value="1"/>
</dbReference>
<evidence type="ECO:0000256" key="10">
    <source>
        <dbReference type="NCBIfam" id="TIGR00112"/>
    </source>
</evidence>
<accession>A0A9D1JCF7</accession>
<evidence type="ECO:0000256" key="8">
    <source>
        <dbReference type="ARBA" id="ARBA00058118"/>
    </source>
</evidence>
<organism evidence="15 16">
    <name type="scientific">Candidatus Fimimorpha faecalis</name>
    <dbReference type="NCBI Taxonomy" id="2840824"/>
    <lineage>
        <taxon>Bacteria</taxon>
        <taxon>Bacillati</taxon>
        <taxon>Bacillota</taxon>
        <taxon>Clostridia</taxon>
        <taxon>Eubacteriales</taxon>
        <taxon>Candidatus Fimimorpha</taxon>
    </lineage>
</organism>
<evidence type="ECO:0000256" key="9">
    <source>
        <dbReference type="HAMAP-Rule" id="MF_01925"/>
    </source>
</evidence>
<comment type="subcellular location">
    <subcellularLocation>
        <location evidence="1 9">Cytoplasm</location>
    </subcellularLocation>
</comment>
<dbReference type="PANTHER" id="PTHR11645:SF0">
    <property type="entry name" value="PYRROLINE-5-CARBOXYLATE REDUCTASE 3"/>
    <property type="match status" value="1"/>
</dbReference>
<keyword evidence="5 9" id="KW-0641">Proline biosynthesis</keyword>
<gene>
    <name evidence="9 15" type="primary">proC</name>
    <name evidence="15" type="ORF">IAC96_03330</name>
</gene>
<reference evidence="15" key="1">
    <citation type="submission" date="2020-10" db="EMBL/GenBank/DDBJ databases">
        <authorList>
            <person name="Gilroy R."/>
        </authorList>
    </citation>
    <scope>NUCLEOTIDE SEQUENCE</scope>
    <source>
        <strain evidence="15">ChiW13-3771</strain>
    </source>
</reference>
<dbReference type="FunFam" id="1.10.3730.10:FF:000001">
    <property type="entry name" value="Pyrroline-5-carboxylate reductase"/>
    <property type="match status" value="1"/>
</dbReference>
<reference evidence="15" key="2">
    <citation type="journal article" date="2021" name="PeerJ">
        <title>Extensive microbial diversity within the chicken gut microbiome revealed by metagenomics and culture.</title>
        <authorList>
            <person name="Gilroy R."/>
            <person name="Ravi A."/>
            <person name="Getino M."/>
            <person name="Pursley I."/>
            <person name="Horton D.L."/>
            <person name="Alikhan N.F."/>
            <person name="Baker D."/>
            <person name="Gharbi K."/>
            <person name="Hall N."/>
            <person name="Watson M."/>
            <person name="Adriaenssens E.M."/>
            <person name="Foster-Nyarko E."/>
            <person name="Jarju S."/>
            <person name="Secka A."/>
            <person name="Antonio M."/>
            <person name="Oren A."/>
            <person name="Chaudhuri R.R."/>
            <person name="La Ragione R."/>
            <person name="Hildebrand F."/>
            <person name="Pallen M.J."/>
        </authorList>
    </citation>
    <scope>NUCLEOTIDE SEQUENCE</scope>
    <source>
        <strain evidence="15">ChiW13-3771</strain>
    </source>
</reference>
<dbReference type="InterPro" id="IPR028939">
    <property type="entry name" value="P5C_Rdtase_cat_N"/>
</dbReference>
<dbReference type="Pfam" id="PF03807">
    <property type="entry name" value="F420_oxidored"/>
    <property type="match status" value="1"/>
</dbReference>
<dbReference type="InterPro" id="IPR053790">
    <property type="entry name" value="P5CR-like_CS"/>
</dbReference>
<evidence type="ECO:0000259" key="13">
    <source>
        <dbReference type="Pfam" id="PF03807"/>
    </source>
</evidence>
<evidence type="ECO:0000256" key="4">
    <source>
        <dbReference type="ARBA" id="ARBA00022605"/>
    </source>
</evidence>
<evidence type="ECO:0000313" key="15">
    <source>
        <dbReference type="EMBL" id="HIR87962.1"/>
    </source>
</evidence>
<evidence type="ECO:0000256" key="6">
    <source>
        <dbReference type="ARBA" id="ARBA00022857"/>
    </source>
</evidence>
<evidence type="ECO:0000256" key="11">
    <source>
        <dbReference type="PIRSR" id="PIRSR000193-1"/>
    </source>
</evidence>
<dbReference type="GO" id="GO:0004735">
    <property type="term" value="F:pyrroline-5-carboxylate reductase activity"/>
    <property type="evidence" value="ECO:0007669"/>
    <property type="project" value="UniProtKB-UniRule"/>
</dbReference>
<dbReference type="SUPFAM" id="SSF51735">
    <property type="entry name" value="NAD(P)-binding Rossmann-fold domains"/>
    <property type="match status" value="1"/>
</dbReference>
<feature type="binding site" evidence="11">
    <location>
        <position position="54"/>
    </location>
    <ligand>
        <name>NADPH</name>
        <dbReference type="ChEBI" id="CHEBI:57783"/>
    </ligand>
</feature>
<evidence type="ECO:0000313" key="16">
    <source>
        <dbReference type="Proteomes" id="UP000824201"/>
    </source>
</evidence>
<dbReference type="NCBIfam" id="TIGR00112">
    <property type="entry name" value="proC"/>
    <property type="match status" value="1"/>
</dbReference>
<feature type="domain" description="Pyrroline-5-carboxylate reductase dimerisation" evidence="14">
    <location>
        <begin position="160"/>
        <end position="264"/>
    </location>
</feature>
<dbReference type="EMBL" id="DVHN01000038">
    <property type="protein sequence ID" value="HIR87962.1"/>
    <property type="molecule type" value="Genomic_DNA"/>
</dbReference>
<dbReference type="HAMAP" id="MF_01925">
    <property type="entry name" value="P5C_reductase"/>
    <property type="match status" value="1"/>
</dbReference>
<dbReference type="InterPro" id="IPR008927">
    <property type="entry name" value="6-PGluconate_DH-like_C_sf"/>
</dbReference>
<dbReference type="Gene3D" id="3.40.50.720">
    <property type="entry name" value="NAD(P)-binding Rossmann-like Domain"/>
    <property type="match status" value="1"/>
</dbReference>